<accession>A0ABW9A8U1</accession>
<comment type="caution">
    <text evidence="2">The sequence shown here is derived from an EMBL/GenBank/DDBJ whole genome shotgun (WGS) entry which is preliminary data.</text>
</comment>
<keyword evidence="1" id="KW-0472">Membrane</keyword>
<proteinExistence type="predicted"/>
<organism evidence="2 3">
    <name type="scientific">Herbaspirillum lusitanum</name>
    <dbReference type="NCBI Taxonomy" id="213312"/>
    <lineage>
        <taxon>Bacteria</taxon>
        <taxon>Pseudomonadati</taxon>
        <taxon>Pseudomonadota</taxon>
        <taxon>Betaproteobacteria</taxon>
        <taxon>Burkholderiales</taxon>
        <taxon>Oxalobacteraceae</taxon>
        <taxon>Herbaspirillum</taxon>
    </lineage>
</organism>
<evidence type="ECO:0000313" key="3">
    <source>
        <dbReference type="Proteomes" id="UP001629246"/>
    </source>
</evidence>
<name>A0ABW9A8U1_9BURK</name>
<dbReference type="RefSeq" id="WP_408158360.1">
    <property type="nucleotide sequence ID" value="NZ_JAQQFM010000005.1"/>
</dbReference>
<feature type="transmembrane region" description="Helical" evidence="1">
    <location>
        <begin position="18"/>
        <end position="40"/>
    </location>
</feature>
<evidence type="ECO:0000256" key="1">
    <source>
        <dbReference type="SAM" id="Phobius"/>
    </source>
</evidence>
<dbReference type="EMBL" id="JAQQFM010000005">
    <property type="protein sequence ID" value="MFL9925178.1"/>
    <property type="molecule type" value="Genomic_DNA"/>
</dbReference>
<protein>
    <recommendedName>
        <fullName evidence="4">Secreted protein</fullName>
    </recommendedName>
</protein>
<dbReference type="Proteomes" id="UP001629246">
    <property type="component" value="Unassembled WGS sequence"/>
</dbReference>
<reference evidence="2 3" key="1">
    <citation type="journal article" date="2024" name="Chem. Sci.">
        <title>Discovery of megapolipeptins by genome mining of a Burkholderiales bacteria collection.</title>
        <authorList>
            <person name="Paulo B.S."/>
            <person name="Recchia M.J.J."/>
            <person name="Lee S."/>
            <person name="Fergusson C.H."/>
            <person name="Romanowski S.B."/>
            <person name="Hernandez A."/>
            <person name="Krull N."/>
            <person name="Liu D.Y."/>
            <person name="Cavanagh H."/>
            <person name="Bos A."/>
            <person name="Gray C.A."/>
            <person name="Murphy B.T."/>
            <person name="Linington R.G."/>
            <person name="Eustaquio A.S."/>
        </authorList>
    </citation>
    <scope>NUCLEOTIDE SEQUENCE [LARGE SCALE GENOMIC DNA]</scope>
    <source>
        <strain evidence="2 3">RL21-008-BIB-A</strain>
    </source>
</reference>
<keyword evidence="3" id="KW-1185">Reference proteome</keyword>
<gene>
    <name evidence="2" type="ORF">PQR62_12950</name>
</gene>
<evidence type="ECO:0008006" key="4">
    <source>
        <dbReference type="Google" id="ProtNLM"/>
    </source>
</evidence>
<evidence type="ECO:0000313" key="2">
    <source>
        <dbReference type="EMBL" id="MFL9925178.1"/>
    </source>
</evidence>
<sequence>MPILRCELHIELRMAARIFLILLSRVCVALLTGLHLFFLVPPANARPLKRAALLLDWRVTLWLRPSGLCRRTGLVLLSHVYFLEHGRFKSSSGLAAISAAA</sequence>
<keyword evidence="1" id="KW-1133">Transmembrane helix</keyword>
<keyword evidence="1" id="KW-0812">Transmembrane</keyword>